<dbReference type="RefSeq" id="WP_342594849.1">
    <property type="nucleotide sequence ID" value="NZ_CP151919.1"/>
</dbReference>
<reference evidence="4 5" key="1">
    <citation type="submission" date="2024-04" db="EMBL/GenBank/DDBJ databases">
        <title>Salinicola lusitanus LLJ914,a marine bacterium isolated from the Okinawa Trough.</title>
        <authorList>
            <person name="Li J."/>
        </authorList>
    </citation>
    <scope>NUCLEOTIDE SEQUENCE [LARGE SCALE GENOMIC DNA]</scope>
    <source>
        <strain evidence="4 5">LLJ914</strain>
    </source>
</reference>
<dbReference type="Gene3D" id="3.40.190.170">
    <property type="entry name" value="Bacterial extracellular solute-binding protein, family 7"/>
    <property type="match status" value="1"/>
</dbReference>
<dbReference type="InterPro" id="IPR038404">
    <property type="entry name" value="TRAP_DctP_sf"/>
</dbReference>
<dbReference type="NCBIfam" id="NF037995">
    <property type="entry name" value="TRAP_S1"/>
    <property type="match status" value="1"/>
</dbReference>
<organism evidence="4 5">
    <name type="scientific">Salinicola lusitanus</name>
    <dbReference type="NCBI Taxonomy" id="1949085"/>
    <lineage>
        <taxon>Bacteria</taxon>
        <taxon>Pseudomonadati</taxon>
        <taxon>Pseudomonadota</taxon>
        <taxon>Gammaproteobacteria</taxon>
        <taxon>Oceanospirillales</taxon>
        <taxon>Halomonadaceae</taxon>
        <taxon>Salinicola</taxon>
    </lineage>
</organism>
<gene>
    <name evidence="4" type="ORF">AAGT95_19550</name>
</gene>
<evidence type="ECO:0000313" key="5">
    <source>
        <dbReference type="Proteomes" id="UP001453229"/>
    </source>
</evidence>
<keyword evidence="2" id="KW-0813">Transport</keyword>
<name>A0ABZ3CS68_9GAMM</name>
<dbReference type="PANTHER" id="PTHR33376">
    <property type="match status" value="1"/>
</dbReference>
<dbReference type="Pfam" id="PF03480">
    <property type="entry name" value="DctP"/>
    <property type="match status" value="1"/>
</dbReference>
<evidence type="ECO:0000256" key="2">
    <source>
        <dbReference type="ARBA" id="ARBA00022448"/>
    </source>
</evidence>
<dbReference type="CDD" id="cd13666">
    <property type="entry name" value="PBP2_TRAP_DctP_like_1"/>
    <property type="match status" value="1"/>
</dbReference>
<proteinExistence type="inferred from homology"/>
<keyword evidence="5" id="KW-1185">Reference proteome</keyword>
<dbReference type="EMBL" id="CP151919">
    <property type="protein sequence ID" value="XAD53990.1"/>
    <property type="molecule type" value="Genomic_DNA"/>
</dbReference>
<evidence type="ECO:0000256" key="1">
    <source>
        <dbReference type="ARBA" id="ARBA00009023"/>
    </source>
</evidence>
<dbReference type="InterPro" id="IPR018389">
    <property type="entry name" value="DctP_fam"/>
</dbReference>
<dbReference type="PANTHER" id="PTHR33376:SF7">
    <property type="entry name" value="C4-DICARBOXYLATE-BINDING PROTEIN DCTB"/>
    <property type="match status" value="1"/>
</dbReference>
<protein>
    <submittedName>
        <fullName evidence="4">C4-dicarboxylate TRAP transporter substrate-binding protein</fullName>
    </submittedName>
</protein>
<evidence type="ECO:0000256" key="3">
    <source>
        <dbReference type="ARBA" id="ARBA00022729"/>
    </source>
</evidence>
<dbReference type="Proteomes" id="UP001453229">
    <property type="component" value="Chromosome"/>
</dbReference>
<evidence type="ECO:0000313" key="4">
    <source>
        <dbReference type="EMBL" id="XAD53990.1"/>
    </source>
</evidence>
<keyword evidence="3" id="KW-0732">Signal</keyword>
<sequence length="375" mass="40964">MFSVAAAPASATEITASTWFPDTYPLVRNGYFALAKTLDQKSHGALTMQVYTGDSVLPPGAHLSGLRDGIVDMTYHAGTYTPSDLPADNVLAALGISFNDSMVLTAAVADFYLNDKQMQAMFRKQGIVFLGSYASPSYALICTTPVVSIEDIAGKKIRLPSPVHAAWASSVQAVPVNVPSSEMFTGLDRGQLDCAANSPNDLKTRSLWDVAKEVTLLDLGQYFAGWQYAMNEAAWSRLSEEERQLLIDTISDNLVVMTEAFEQSADEALAEAKDHGVTIHEPDDSLKGELDRFIASDVNEMALDVAKRLDVDDPDALIDRFEQTYEKWEHLLADVDRDDTDALQKIFHDQIYSKVDVSTYGLYGSSQEPPGGSTP</sequence>
<comment type="similarity">
    <text evidence="1">Belongs to the bacterial solute-binding protein 7 family.</text>
</comment>
<accession>A0ABZ3CS68</accession>